<proteinExistence type="predicted"/>
<accession>A0ABW5D057</accession>
<organism evidence="1 2">
    <name type="scientific">Pontibacter ruber</name>
    <dbReference type="NCBI Taxonomy" id="1343895"/>
    <lineage>
        <taxon>Bacteria</taxon>
        <taxon>Pseudomonadati</taxon>
        <taxon>Bacteroidota</taxon>
        <taxon>Cytophagia</taxon>
        <taxon>Cytophagales</taxon>
        <taxon>Hymenobacteraceae</taxon>
        <taxon>Pontibacter</taxon>
    </lineage>
</organism>
<keyword evidence="2" id="KW-1185">Reference proteome</keyword>
<evidence type="ECO:0000313" key="2">
    <source>
        <dbReference type="Proteomes" id="UP001597374"/>
    </source>
</evidence>
<evidence type="ECO:0000313" key="1">
    <source>
        <dbReference type="EMBL" id="MFD2246899.1"/>
    </source>
</evidence>
<dbReference type="Proteomes" id="UP001597374">
    <property type="component" value="Unassembled WGS sequence"/>
</dbReference>
<gene>
    <name evidence="1" type="ORF">ACFSKP_11580</name>
</gene>
<reference evidence="2" key="1">
    <citation type="journal article" date="2019" name="Int. J. Syst. Evol. Microbiol.">
        <title>The Global Catalogue of Microorganisms (GCM) 10K type strain sequencing project: providing services to taxonomists for standard genome sequencing and annotation.</title>
        <authorList>
            <consortium name="The Broad Institute Genomics Platform"/>
            <consortium name="The Broad Institute Genome Sequencing Center for Infectious Disease"/>
            <person name="Wu L."/>
            <person name="Ma J."/>
        </authorList>
    </citation>
    <scope>NUCLEOTIDE SEQUENCE [LARGE SCALE GENOMIC DNA]</scope>
    <source>
        <strain evidence="2">CGMCC 4.1782</strain>
    </source>
</reference>
<dbReference type="EMBL" id="JBHUIM010000001">
    <property type="protein sequence ID" value="MFD2246899.1"/>
    <property type="molecule type" value="Genomic_DNA"/>
</dbReference>
<sequence>MPRFISYIALFLLLLFGRAMVPDSLLLRLHSHGHTLHVPHEDQNQAHIDKKHTHCAVEDVFHAPFQPSLERITFARPTFTAIYTTGYYASWQAILSIPFDLRGPPVA</sequence>
<comment type="caution">
    <text evidence="1">The sequence shown here is derived from an EMBL/GenBank/DDBJ whole genome shotgun (WGS) entry which is preliminary data.</text>
</comment>
<dbReference type="RefSeq" id="WP_250428675.1">
    <property type="nucleotide sequence ID" value="NZ_JALPRR010000001.1"/>
</dbReference>
<name>A0ABW5D057_9BACT</name>
<protein>
    <submittedName>
        <fullName evidence="1">Uncharacterized protein</fullName>
    </submittedName>
</protein>